<evidence type="ECO:0000313" key="3">
    <source>
        <dbReference type="Proteomes" id="UP000216533"/>
    </source>
</evidence>
<keyword evidence="2" id="KW-0808">Transferase</keyword>
<sequence>MTRAHPTPQAHPDPQVTVIVPLHNSSVHLPGLLGCLERNEPARLHVRFVDDRSTDDPAAALAPALDRHPHWSLQQLSGPHASAGAARNLASEDLRTDWVTYLDADDWLRPGYLPALVSEAGRLEVDLLRTDHVVAEGRRRTLRRVPSRHRGGRVGSPRDAILPADQPTIVDHPYAWAGIYHRRLAEAGLLRFDPALRTAEDRPWIWRLLLATERYAVAQQVGYLYRRDLPQSLSRVADERQLDFFAAQRAIAELLRTDPDGDRFWPKARRRGLELLLRQWSLRHRFTAELRGRFEAAASDWLTDLAGLEEGLATMTAERAATVRRIRDQHRSAA</sequence>
<gene>
    <name evidence="2" type="ORF">CGZ92_09470</name>
</gene>
<dbReference type="InterPro" id="IPR001173">
    <property type="entry name" value="Glyco_trans_2-like"/>
</dbReference>
<comment type="caution">
    <text evidence="2">The sequence shown here is derived from an EMBL/GenBank/DDBJ whole genome shotgun (WGS) entry which is preliminary data.</text>
</comment>
<reference evidence="2 3" key="1">
    <citation type="submission" date="2017-07" db="EMBL/GenBank/DDBJ databases">
        <title>Draft whole genome sequences of clinical Proprionibacteriaceae strains.</title>
        <authorList>
            <person name="Bernier A.-M."/>
            <person name="Bernard K."/>
            <person name="Domingo M.-C."/>
        </authorList>
    </citation>
    <scope>NUCLEOTIDE SEQUENCE [LARGE SCALE GENOMIC DNA]</scope>
    <source>
        <strain evidence="2 3">NML 160184</strain>
    </source>
</reference>
<dbReference type="PROSITE" id="PS51257">
    <property type="entry name" value="PROKAR_LIPOPROTEIN"/>
    <property type="match status" value="1"/>
</dbReference>
<feature type="domain" description="Glycosyltransferase 2-like" evidence="1">
    <location>
        <begin position="17"/>
        <end position="139"/>
    </location>
</feature>
<organism evidence="2 3">
    <name type="scientific">Parenemella sanctibonifatiensis</name>
    <dbReference type="NCBI Taxonomy" id="2016505"/>
    <lineage>
        <taxon>Bacteria</taxon>
        <taxon>Bacillati</taxon>
        <taxon>Actinomycetota</taxon>
        <taxon>Actinomycetes</taxon>
        <taxon>Propionibacteriales</taxon>
        <taxon>Propionibacteriaceae</taxon>
        <taxon>Parenemella</taxon>
    </lineage>
</organism>
<dbReference type="Proteomes" id="UP000216533">
    <property type="component" value="Unassembled WGS sequence"/>
</dbReference>
<dbReference type="PANTHER" id="PTHR43685:SF2">
    <property type="entry name" value="GLYCOSYLTRANSFERASE 2-LIKE DOMAIN-CONTAINING PROTEIN"/>
    <property type="match status" value="1"/>
</dbReference>
<dbReference type="EMBL" id="NMVI01000018">
    <property type="protein sequence ID" value="OYN86555.1"/>
    <property type="molecule type" value="Genomic_DNA"/>
</dbReference>
<name>A0A255EAN2_9ACTN</name>
<dbReference type="PANTHER" id="PTHR43685">
    <property type="entry name" value="GLYCOSYLTRANSFERASE"/>
    <property type="match status" value="1"/>
</dbReference>
<dbReference type="InterPro" id="IPR029044">
    <property type="entry name" value="Nucleotide-diphossugar_trans"/>
</dbReference>
<proteinExistence type="predicted"/>
<evidence type="ECO:0000259" key="1">
    <source>
        <dbReference type="Pfam" id="PF00535"/>
    </source>
</evidence>
<dbReference type="Gene3D" id="3.90.550.10">
    <property type="entry name" value="Spore Coat Polysaccharide Biosynthesis Protein SpsA, Chain A"/>
    <property type="match status" value="1"/>
</dbReference>
<dbReference type="GO" id="GO:0016740">
    <property type="term" value="F:transferase activity"/>
    <property type="evidence" value="ECO:0007669"/>
    <property type="project" value="UniProtKB-KW"/>
</dbReference>
<dbReference type="CDD" id="cd00761">
    <property type="entry name" value="Glyco_tranf_GTA_type"/>
    <property type="match status" value="1"/>
</dbReference>
<evidence type="ECO:0000313" key="2">
    <source>
        <dbReference type="EMBL" id="OYN86555.1"/>
    </source>
</evidence>
<dbReference type="RefSeq" id="WP_094451122.1">
    <property type="nucleotide sequence ID" value="NZ_NMVI01000018.1"/>
</dbReference>
<dbReference type="AlphaFoldDB" id="A0A255EAN2"/>
<dbReference type="Pfam" id="PF00535">
    <property type="entry name" value="Glycos_transf_2"/>
    <property type="match status" value="1"/>
</dbReference>
<protein>
    <submittedName>
        <fullName evidence="2">Glycosyl transferase</fullName>
    </submittedName>
</protein>
<accession>A0A255EAN2</accession>
<dbReference type="InterPro" id="IPR050834">
    <property type="entry name" value="Glycosyltransf_2"/>
</dbReference>
<dbReference type="SUPFAM" id="SSF53448">
    <property type="entry name" value="Nucleotide-diphospho-sugar transferases"/>
    <property type="match status" value="1"/>
</dbReference>